<dbReference type="SUPFAM" id="SSF53335">
    <property type="entry name" value="S-adenosyl-L-methionine-dependent methyltransferases"/>
    <property type="match status" value="1"/>
</dbReference>
<keyword evidence="1" id="KW-0808">Transferase</keyword>
<evidence type="ECO:0000313" key="1">
    <source>
        <dbReference type="EMBL" id="RIW18337.1"/>
    </source>
</evidence>
<sequence>MLERLNKCPLCKSGLFLNHSEVTDFAVSRETFILCKCSNCELLFTNPRPKKEDIGPYYNFPEYFSHEDKAKNLTQWIYQKVRNYSITKKVKFIESLKKKGKLLDYGCGTGELLKAAKKRGWKVTGIEPSEKARNQANYKLEGKVRESIDDLGKDSTFDVITLFHVLEHIHDLRKSTRKIINHLKSNGCLIIAVPNHESWDGKNYGKYWAGWDVPRHLYHFNLSSIEKFKEEFELELKEVKPMKFDSFYVSLLSEGYLDRSSSLISRYWNGFFKGLKSNRSANKPGQFSSNIFIFQKK</sequence>
<dbReference type="CDD" id="cd02440">
    <property type="entry name" value="AdoMet_MTases"/>
    <property type="match status" value="1"/>
</dbReference>
<dbReference type="OrthoDB" id="2370471at2"/>
<dbReference type="Proteomes" id="UP000283522">
    <property type="component" value="Unassembled WGS sequence"/>
</dbReference>
<accession>A0A418PVY1</accession>
<name>A0A418PVY1_9BACT</name>
<proteinExistence type="predicted"/>
<comment type="caution">
    <text evidence="1">The sequence shown here is derived from an EMBL/GenBank/DDBJ whole genome shotgun (WGS) entry which is preliminary data.</text>
</comment>
<dbReference type="GO" id="GO:0032259">
    <property type="term" value="P:methylation"/>
    <property type="evidence" value="ECO:0007669"/>
    <property type="project" value="UniProtKB-KW"/>
</dbReference>
<evidence type="ECO:0000313" key="2">
    <source>
        <dbReference type="Proteomes" id="UP000283522"/>
    </source>
</evidence>
<organism evidence="1 2">
    <name type="scientific">Algoriphagus lacus</name>
    <dbReference type="NCBI Taxonomy" id="2056311"/>
    <lineage>
        <taxon>Bacteria</taxon>
        <taxon>Pseudomonadati</taxon>
        <taxon>Bacteroidota</taxon>
        <taxon>Cytophagia</taxon>
        <taxon>Cytophagales</taxon>
        <taxon>Cyclobacteriaceae</taxon>
        <taxon>Algoriphagus</taxon>
    </lineage>
</organism>
<reference evidence="1 2" key="1">
    <citation type="submission" date="2018-09" db="EMBL/GenBank/DDBJ databases">
        <authorList>
            <person name="Wang X."/>
            <person name="Du Z."/>
        </authorList>
    </citation>
    <scope>NUCLEOTIDE SEQUENCE [LARGE SCALE GENOMIC DNA]</scope>
    <source>
        <strain evidence="1 2">N3</strain>
    </source>
</reference>
<dbReference type="InterPro" id="IPR029063">
    <property type="entry name" value="SAM-dependent_MTases_sf"/>
</dbReference>
<dbReference type="Pfam" id="PF13489">
    <property type="entry name" value="Methyltransf_23"/>
    <property type="match status" value="1"/>
</dbReference>
<keyword evidence="2" id="KW-1185">Reference proteome</keyword>
<dbReference type="GO" id="GO:0008168">
    <property type="term" value="F:methyltransferase activity"/>
    <property type="evidence" value="ECO:0007669"/>
    <property type="project" value="UniProtKB-KW"/>
</dbReference>
<dbReference type="EMBL" id="QXML01000001">
    <property type="protein sequence ID" value="RIW18337.1"/>
    <property type="molecule type" value="Genomic_DNA"/>
</dbReference>
<gene>
    <name evidence="1" type="ORF">D0X99_01185</name>
</gene>
<dbReference type="AlphaFoldDB" id="A0A418PVY1"/>
<keyword evidence="1" id="KW-0489">Methyltransferase</keyword>
<protein>
    <submittedName>
        <fullName evidence="1">Class I SAM-dependent methyltransferase</fullName>
    </submittedName>
</protein>
<dbReference type="Gene3D" id="3.40.50.150">
    <property type="entry name" value="Vaccinia Virus protein VP39"/>
    <property type="match status" value="1"/>
</dbReference>
<dbReference type="PANTHER" id="PTHR43861">
    <property type="entry name" value="TRANS-ACONITATE 2-METHYLTRANSFERASE-RELATED"/>
    <property type="match status" value="1"/>
</dbReference>
<dbReference type="RefSeq" id="WP_119475816.1">
    <property type="nucleotide sequence ID" value="NZ_QXML01000001.1"/>
</dbReference>